<evidence type="ECO:0000313" key="1">
    <source>
        <dbReference type="EMBL" id="OMJ09516.1"/>
    </source>
</evidence>
<name>A0A1R1X4E3_9FUNG</name>
<protein>
    <submittedName>
        <fullName evidence="1">Uncharacterized protein</fullName>
    </submittedName>
</protein>
<gene>
    <name evidence="1" type="ORF">AYI69_g10621</name>
</gene>
<comment type="caution">
    <text evidence="1">The sequence shown here is derived from an EMBL/GenBank/DDBJ whole genome shotgun (WGS) entry which is preliminary data.</text>
</comment>
<proteinExistence type="predicted"/>
<dbReference type="Proteomes" id="UP000187429">
    <property type="component" value="Unassembled WGS sequence"/>
</dbReference>
<keyword evidence="2" id="KW-1185">Reference proteome</keyword>
<sequence length="147" mass="16535">MGNIKLETANRISKIQLVSKEHILESLEEINSEFEISEKEDSVSSDDYSDLDLSESENVPLMYAGIECELTDCGFPEINSSIDDRPSIIEMMDSVGKDLDSEAKSMLKNIIMINISAFAQKHDELVGIKNSEFEIEIVKETTHVFQV</sequence>
<reference evidence="2" key="1">
    <citation type="submission" date="2017-01" db="EMBL/GenBank/DDBJ databases">
        <authorList>
            <person name="Wang Y."/>
            <person name="White M."/>
            <person name="Kvist S."/>
            <person name="Moncalvo J.-M."/>
        </authorList>
    </citation>
    <scope>NUCLEOTIDE SEQUENCE [LARGE SCALE GENOMIC DNA]</scope>
    <source>
        <strain evidence="2">ID-206-W2</strain>
    </source>
</reference>
<dbReference type="EMBL" id="LSSM01007022">
    <property type="protein sequence ID" value="OMJ09516.1"/>
    <property type="molecule type" value="Genomic_DNA"/>
</dbReference>
<dbReference type="AlphaFoldDB" id="A0A1R1X4E3"/>
<evidence type="ECO:0000313" key="2">
    <source>
        <dbReference type="Proteomes" id="UP000187429"/>
    </source>
</evidence>
<organism evidence="1 2">
    <name type="scientific">Smittium culicis</name>
    <dbReference type="NCBI Taxonomy" id="133412"/>
    <lineage>
        <taxon>Eukaryota</taxon>
        <taxon>Fungi</taxon>
        <taxon>Fungi incertae sedis</taxon>
        <taxon>Zoopagomycota</taxon>
        <taxon>Kickxellomycotina</taxon>
        <taxon>Harpellomycetes</taxon>
        <taxon>Harpellales</taxon>
        <taxon>Legeriomycetaceae</taxon>
        <taxon>Smittium</taxon>
    </lineage>
</organism>
<accession>A0A1R1X4E3</accession>